<dbReference type="InterPro" id="IPR002885">
    <property type="entry name" value="PPR_rpt"/>
</dbReference>
<evidence type="ECO:0000256" key="1">
    <source>
        <dbReference type="ARBA" id="ARBA00022737"/>
    </source>
</evidence>
<name>A0A822ZKL5_NELNU</name>
<keyword evidence="1" id="KW-0677">Repeat</keyword>
<dbReference type="Pfam" id="PF20430">
    <property type="entry name" value="Eplus_motif"/>
    <property type="match status" value="1"/>
</dbReference>
<keyword evidence="4" id="KW-1185">Reference proteome</keyword>
<dbReference type="GO" id="GO:0003723">
    <property type="term" value="F:RNA binding"/>
    <property type="evidence" value="ECO:0007669"/>
    <property type="project" value="InterPro"/>
</dbReference>
<comment type="caution">
    <text evidence="3">The sequence shown here is derived from an EMBL/GenBank/DDBJ whole genome shotgun (WGS) entry which is preliminary data.</text>
</comment>
<gene>
    <name evidence="3" type="ORF">HUJ06_003503</name>
</gene>
<protein>
    <recommendedName>
        <fullName evidence="5">Pentatricopeptide repeat-containing protein At5g66520-like</fullName>
    </recommendedName>
</protein>
<dbReference type="Proteomes" id="UP000607653">
    <property type="component" value="Unassembled WGS sequence"/>
</dbReference>
<reference evidence="3 4" key="1">
    <citation type="journal article" date="2020" name="Mol. Biol. Evol.">
        <title>Distinct Expression and Methylation Patterns for Genes with Different Fates following a Single Whole-Genome Duplication in Flowering Plants.</title>
        <authorList>
            <person name="Shi T."/>
            <person name="Rahmani R.S."/>
            <person name="Gugger P.F."/>
            <person name="Wang M."/>
            <person name="Li H."/>
            <person name="Zhang Y."/>
            <person name="Li Z."/>
            <person name="Wang Q."/>
            <person name="Van de Peer Y."/>
            <person name="Marchal K."/>
            <person name="Chen J."/>
        </authorList>
    </citation>
    <scope>NUCLEOTIDE SEQUENCE [LARGE SCALE GENOMIC DNA]</scope>
    <source>
        <tissue evidence="3">Leaf</tissue>
    </source>
</reference>
<dbReference type="NCBIfam" id="TIGR00756">
    <property type="entry name" value="PPR"/>
    <property type="match status" value="3"/>
</dbReference>
<dbReference type="Pfam" id="PF13041">
    <property type="entry name" value="PPR_2"/>
    <property type="match status" value="1"/>
</dbReference>
<feature type="repeat" description="PPR" evidence="2">
    <location>
        <begin position="70"/>
        <end position="104"/>
    </location>
</feature>
<organism evidence="3 4">
    <name type="scientific">Nelumbo nucifera</name>
    <name type="common">Sacred lotus</name>
    <dbReference type="NCBI Taxonomy" id="4432"/>
    <lineage>
        <taxon>Eukaryota</taxon>
        <taxon>Viridiplantae</taxon>
        <taxon>Streptophyta</taxon>
        <taxon>Embryophyta</taxon>
        <taxon>Tracheophyta</taxon>
        <taxon>Spermatophyta</taxon>
        <taxon>Magnoliopsida</taxon>
        <taxon>Proteales</taxon>
        <taxon>Nelumbonaceae</taxon>
        <taxon>Nelumbo</taxon>
    </lineage>
</organism>
<dbReference type="InterPro" id="IPR046960">
    <property type="entry name" value="PPR_At4g14850-like_plant"/>
</dbReference>
<proteinExistence type="predicted"/>
<dbReference type="FunFam" id="1.25.40.10:FF:000184">
    <property type="entry name" value="Pentatricopeptide repeat-containing protein, chloroplastic"/>
    <property type="match status" value="1"/>
</dbReference>
<dbReference type="Pfam" id="PF13812">
    <property type="entry name" value="PPR_3"/>
    <property type="match status" value="1"/>
</dbReference>
<dbReference type="InterPro" id="IPR046848">
    <property type="entry name" value="E_motif"/>
</dbReference>
<dbReference type="GO" id="GO:0009451">
    <property type="term" value="P:RNA modification"/>
    <property type="evidence" value="ECO:0007669"/>
    <property type="project" value="InterPro"/>
</dbReference>
<evidence type="ECO:0000313" key="4">
    <source>
        <dbReference type="Proteomes" id="UP000607653"/>
    </source>
</evidence>
<dbReference type="PROSITE" id="PS51375">
    <property type="entry name" value="PPR"/>
    <property type="match status" value="3"/>
</dbReference>
<dbReference type="PANTHER" id="PTHR47926:SF350">
    <property type="entry name" value="(WILD MALAYSIAN BANANA) HYPOTHETICAL PROTEIN"/>
    <property type="match status" value="1"/>
</dbReference>
<dbReference type="FunFam" id="1.25.40.10:FF:000470">
    <property type="entry name" value="Pentatricopeptide repeat-containing protein At5g66520"/>
    <property type="match status" value="1"/>
</dbReference>
<dbReference type="Gene3D" id="1.25.40.10">
    <property type="entry name" value="Tetratricopeptide repeat domain"/>
    <property type="match status" value="3"/>
</dbReference>
<dbReference type="Pfam" id="PF20431">
    <property type="entry name" value="E_motif"/>
    <property type="match status" value="1"/>
</dbReference>
<dbReference type="Pfam" id="PF01535">
    <property type="entry name" value="PPR"/>
    <property type="match status" value="2"/>
</dbReference>
<dbReference type="PANTHER" id="PTHR47926">
    <property type="entry name" value="PENTATRICOPEPTIDE REPEAT-CONTAINING PROTEIN"/>
    <property type="match status" value="1"/>
</dbReference>
<dbReference type="InterPro" id="IPR046849">
    <property type="entry name" value="E2_motif"/>
</dbReference>
<sequence length="510" mass="57554">MVVPPDCHYLSLLEGCSTLKGLNEIHSQMIIVGLVRYTYITSRILASYAVSQNGDLNYAQCIFDQIQMPTIFNWNTMIKGYCRSSEPQKSLSIYAQMRTAQMEPNMHTFPVLIKACIDLNSLSQVHGQLVKFGFSVDFYVLSSLIMAYSKCGIMELARQIFEEAPNRNIVCWTSLISGYCSHGLVDEARILFDKMPDRNDVSWSAIISGYVQNDCFNEAIELFQELKCSSNEKPNHSLLVSVLNACASVGAFEEGKWVHSYMDQNRIEYGLELGTALINFYAKCGFIEIAEEIFRSMPCKDVTAWSAMIMGFAINGCDDLVLEYFIKMEETKTKPNAVTFIGILTACNHRGLVDEGWNFFESMSKVYGINPLIEHYGCMVDLLSRAGKIKEAEQLINSMPMELDAILLGALFNGCLIHGHVELGESVGRRLIELEPQHGGRYIHLANMYANMGRWEGVLKVRRTMKERGVTTNPGWSFIEINGDVHRFIVDDKSHPQSSDIYGLLNQLNR</sequence>
<feature type="repeat" description="PPR" evidence="2">
    <location>
        <begin position="301"/>
        <end position="335"/>
    </location>
</feature>
<evidence type="ECO:0008006" key="5">
    <source>
        <dbReference type="Google" id="ProtNLM"/>
    </source>
</evidence>
<dbReference type="EMBL" id="DUZY01000007">
    <property type="protein sequence ID" value="DAD45273.1"/>
    <property type="molecule type" value="Genomic_DNA"/>
</dbReference>
<feature type="repeat" description="PPR" evidence="2">
    <location>
        <begin position="168"/>
        <end position="202"/>
    </location>
</feature>
<dbReference type="InterPro" id="IPR011990">
    <property type="entry name" value="TPR-like_helical_dom_sf"/>
</dbReference>
<dbReference type="Pfam" id="PF12854">
    <property type="entry name" value="PPR_1"/>
    <property type="match status" value="1"/>
</dbReference>
<evidence type="ECO:0000256" key="2">
    <source>
        <dbReference type="PROSITE-ProRule" id="PRU00708"/>
    </source>
</evidence>
<evidence type="ECO:0000313" key="3">
    <source>
        <dbReference type="EMBL" id="DAD45273.1"/>
    </source>
</evidence>
<dbReference type="AlphaFoldDB" id="A0A822ZKL5"/>
<accession>A0A822ZKL5</accession>